<accession>E5XR70</accession>
<name>E5XR70_SEGRC</name>
<dbReference type="SUPFAM" id="SSF55961">
    <property type="entry name" value="Bet v1-like"/>
    <property type="match status" value="1"/>
</dbReference>
<dbReference type="Proteomes" id="UP000004816">
    <property type="component" value="Unassembled WGS sequence"/>
</dbReference>
<dbReference type="OrthoDB" id="581838at2"/>
<organism evidence="1 2">
    <name type="scientific">Segniliparus rugosus (strain ATCC BAA-974 / DSM 45345 / CCUG 50838 / CIP 108380 / JCM 13579 / CDC 945)</name>
    <dbReference type="NCBI Taxonomy" id="679197"/>
    <lineage>
        <taxon>Bacteria</taxon>
        <taxon>Bacillati</taxon>
        <taxon>Actinomycetota</taxon>
        <taxon>Actinomycetes</taxon>
        <taxon>Mycobacteriales</taxon>
        <taxon>Segniliparaceae</taxon>
        <taxon>Segniliparus</taxon>
    </lineage>
</organism>
<sequence>MQFAIAPGDDSTFETAAIVLRTAHDFQEPPDDVWAVLDGDQAWTWLPLCGVRYDQSPHGPGSTREMGTVRAPWRFLWIQRERFWRFEPGQRISYAAYSGSWPLLKAWAEDYTLVPLPSGGTRIVWTVAFTPVLLDLLPLRWTKVFLEPIFTLGFRPGMKAQLRRRGRRSPQRPNKE</sequence>
<dbReference type="eggNOG" id="COG3832">
    <property type="taxonomic scope" value="Bacteria"/>
</dbReference>
<comment type="caution">
    <text evidence="1">The sequence shown here is derived from an EMBL/GenBank/DDBJ whole genome shotgun (WGS) entry which is preliminary data.</text>
</comment>
<dbReference type="EMBL" id="ACZI02000002">
    <property type="protein sequence ID" value="EFV13163.1"/>
    <property type="molecule type" value="Genomic_DNA"/>
</dbReference>
<dbReference type="Gene3D" id="3.30.530.20">
    <property type="match status" value="1"/>
</dbReference>
<proteinExistence type="predicted"/>
<dbReference type="AlphaFoldDB" id="E5XR70"/>
<evidence type="ECO:0000313" key="1">
    <source>
        <dbReference type="EMBL" id="EFV13163.1"/>
    </source>
</evidence>
<protein>
    <recommendedName>
        <fullName evidence="3">Polyketide cyclase / dehydrase and lipid transport</fullName>
    </recommendedName>
</protein>
<evidence type="ECO:0008006" key="3">
    <source>
        <dbReference type="Google" id="ProtNLM"/>
    </source>
</evidence>
<dbReference type="STRING" id="679197.HMPREF9336_01992"/>
<dbReference type="HOGENOM" id="CLU_1508989_0_0_11"/>
<dbReference type="Pfam" id="PF10604">
    <property type="entry name" value="Polyketide_cyc2"/>
    <property type="match status" value="1"/>
</dbReference>
<reference evidence="1 2" key="1">
    <citation type="journal article" date="2011" name="Stand. Genomic Sci.">
        <title>High quality draft genome sequence of Segniliparus rugosus CDC 945(T)= (ATCC BAA-974(T)).</title>
        <authorList>
            <person name="Earl A.M."/>
            <person name="Desjardins C.A."/>
            <person name="Fitzgerald M.G."/>
            <person name="Arachchi H.M."/>
            <person name="Zeng Q."/>
            <person name="Mehta T."/>
            <person name="Griggs A."/>
            <person name="Birren B.W."/>
            <person name="Toney N.C."/>
            <person name="Carr J."/>
            <person name="Posey J."/>
            <person name="Butler W.R."/>
        </authorList>
    </citation>
    <scope>NUCLEOTIDE SEQUENCE [LARGE SCALE GENOMIC DNA]</scope>
    <source>
        <strain evidence="2">ATCC BAA-974 / DSM 45345 / CCUG 50838 / CIP 108380 / JCM 13579 / CDC 945</strain>
    </source>
</reference>
<keyword evidence="2" id="KW-1185">Reference proteome</keyword>
<evidence type="ECO:0000313" key="2">
    <source>
        <dbReference type="Proteomes" id="UP000004816"/>
    </source>
</evidence>
<dbReference type="InterPro" id="IPR019587">
    <property type="entry name" value="Polyketide_cyclase/dehydratase"/>
</dbReference>
<dbReference type="CDD" id="cd07821">
    <property type="entry name" value="PYR_PYL_RCAR_like"/>
    <property type="match status" value="1"/>
</dbReference>
<dbReference type="RefSeq" id="WP_007469942.1">
    <property type="nucleotide sequence ID" value="NZ_KI391953.1"/>
</dbReference>
<gene>
    <name evidence="1" type="ORF">HMPREF9336_01992</name>
</gene>
<dbReference type="InterPro" id="IPR023393">
    <property type="entry name" value="START-like_dom_sf"/>
</dbReference>